<dbReference type="Pfam" id="PF00856">
    <property type="entry name" value="SET"/>
    <property type="match status" value="1"/>
</dbReference>
<sequence>MTFTKILSLPVLALRKVVNACSPRAENDQASRSGGRHQVAKYPREKGSISGWTSISNISTSQNSYLTEDKSLHTAGMRLRNFDVVYIGDTGTNRGLGVFASHNLSKGHRIIIEKPAISCVHFKQHKTVAAEWQKLPVSKQQELVSRFRKLKGVPVGRRVALDKKQIKCLESFIGDYGFSDPNRGRAHVFSLTSHINHACRSCANAQHWTDGIEGNHMTVKLIKDVRAGDEIFVHYNRPKLGFGCALCPADNAVDRLTAFTNSSRRKIYGQGTDSSAQLRHRYSFAESNNLSVTTLVNTAA</sequence>
<feature type="region of interest" description="Disordered" evidence="1">
    <location>
        <begin position="24"/>
        <end position="43"/>
    </location>
</feature>
<dbReference type="InterPro" id="IPR053185">
    <property type="entry name" value="SET_domain_protein"/>
</dbReference>
<feature type="signal peptide" evidence="2">
    <location>
        <begin position="1"/>
        <end position="20"/>
    </location>
</feature>
<dbReference type="PANTHER" id="PTHR47332">
    <property type="entry name" value="SET DOMAIN-CONTAINING PROTEIN 5"/>
    <property type="match status" value="1"/>
</dbReference>
<dbReference type="OrthoDB" id="265717at2759"/>
<dbReference type="Proteomes" id="UP000039046">
    <property type="component" value="Unassembled WGS sequence"/>
</dbReference>
<dbReference type="InterPro" id="IPR046341">
    <property type="entry name" value="SET_dom_sf"/>
</dbReference>
<dbReference type="InterPro" id="IPR001214">
    <property type="entry name" value="SET_dom"/>
</dbReference>
<reference evidence="4 5" key="1">
    <citation type="journal article" date="2015" name="Genome Announc.">
        <title>Draft Genome Sequence and Gene Annotation of the Entomopathogenic Fungus Verticillium hemipterigenum.</title>
        <authorList>
            <person name="Horn F."/>
            <person name="Habel A."/>
            <person name="Scharf D.H."/>
            <person name="Dworschak J."/>
            <person name="Brakhage A.A."/>
            <person name="Guthke R."/>
            <person name="Hertweck C."/>
            <person name="Linde J."/>
        </authorList>
    </citation>
    <scope>NUCLEOTIDE SEQUENCE [LARGE SCALE GENOMIC DNA]</scope>
</reference>
<proteinExistence type="predicted"/>
<dbReference type="HOGENOM" id="CLU_928081_0_0_1"/>
<dbReference type="SMART" id="SM00317">
    <property type="entry name" value="SET"/>
    <property type="match status" value="1"/>
</dbReference>
<keyword evidence="2" id="KW-0732">Signal</keyword>
<dbReference type="AlphaFoldDB" id="A0A0A1TBD8"/>
<protein>
    <recommendedName>
        <fullName evidence="3">SET domain-containing protein</fullName>
    </recommendedName>
</protein>
<dbReference type="Gene3D" id="2.170.270.10">
    <property type="entry name" value="SET domain"/>
    <property type="match status" value="1"/>
</dbReference>
<accession>A0A0A1TBD8</accession>
<feature type="chain" id="PRO_5001990058" description="SET domain-containing protein" evidence="2">
    <location>
        <begin position="21"/>
        <end position="300"/>
    </location>
</feature>
<organism evidence="4 5">
    <name type="scientific">[Torrubiella] hemipterigena</name>
    <dbReference type="NCBI Taxonomy" id="1531966"/>
    <lineage>
        <taxon>Eukaryota</taxon>
        <taxon>Fungi</taxon>
        <taxon>Dikarya</taxon>
        <taxon>Ascomycota</taxon>
        <taxon>Pezizomycotina</taxon>
        <taxon>Sordariomycetes</taxon>
        <taxon>Hypocreomycetidae</taxon>
        <taxon>Hypocreales</taxon>
        <taxon>Clavicipitaceae</taxon>
        <taxon>Clavicipitaceae incertae sedis</taxon>
        <taxon>'Torrubiella' clade</taxon>
    </lineage>
</organism>
<name>A0A0A1TBD8_9HYPO</name>
<keyword evidence="5" id="KW-1185">Reference proteome</keyword>
<gene>
    <name evidence="4" type="ORF">VHEMI02699</name>
</gene>
<dbReference type="PROSITE" id="PS50280">
    <property type="entry name" value="SET"/>
    <property type="match status" value="1"/>
</dbReference>
<evidence type="ECO:0000313" key="4">
    <source>
        <dbReference type="EMBL" id="CEJ82649.1"/>
    </source>
</evidence>
<evidence type="ECO:0000256" key="2">
    <source>
        <dbReference type="SAM" id="SignalP"/>
    </source>
</evidence>
<dbReference type="EMBL" id="CDHN01000001">
    <property type="protein sequence ID" value="CEJ82649.1"/>
    <property type="molecule type" value="Genomic_DNA"/>
</dbReference>
<evidence type="ECO:0000256" key="1">
    <source>
        <dbReference type="SAM" id="MobiDB-lite"/>
    </source>
</evidence>
<dbReference type="PANTHER" id="PTHR47332:SF4">
    <property type="entry name" value="SET DOMAIN-CONTAINING PROTEIN 5"/>
    <property type="match status" value="1"/>
</dbReference>
<evidence type="ECO:0000259" key="3">
    <source>
        <dbReference type="PROSITE" id="PS50280"/>
    </source>
</evidence>
<evidence type="ECO:0000313" key="5">
    <source>
        <dbReference type="Proteomes" id="UP000039046"/>
    </source>
</evidence>
<feature type="domain" description="SET" evidence="3">
    <location>
        <begin position="83"/>
        <end position="236"/>
    </location>
</feature>
<dbReference type="SUPFAM" id="SSF82199">
    <property type="entry name" value="SET domain"/>
    <property type="match status" value="1"/>
</dbReference>